<dbReference type="Pfam" id="PF00501">
    <property type="entry name" value="AMP-binding"/>
    <property type="match status" value="1"/>
</dbReference>
<reference evidence="5 6" key="1">
    <citation type="submission" date="2022-12" db="EMBL/GenBank/DDBJ databases">
        <title>Metagenome assembled genome from gulf of manar.</title>
        <authorList>
            <person name="Kohli P."/>
            <person name="Pk S."/>
            <person name="Venkata Ramana C."/>
            <person name="Sasikala C."/>
        </authorList>
    </citation>
    <scope>NUCLEOTIDE SEQUENCE [LARGE SCALE GENOMIC DNA]</scope>
    <source>
        <strain evidence="5">JB008</strain>
    </source>
</reference>
<dbReference type="GO" id="GO:0004467">
    <property type="term" value="F:long-chain fatty acid-CoA ligase activity"/>
    <property type="evidence" value="ECO:0007669"/>
    <property type="project" value="UniProtKB-EC"/>
</dbReference>
<evidence type="ECO:0000256" key="3">
    <source>
        <dbReference type="ARBA" id="ARBA00024484"/>
    </source>
</evidence>
<name>A0AAJ1ICZ3_9SPIO</name>
<comment type="caution">
    <text evidence="5">The sequence shown here is derived from an EMBL/GenBank/DDBJ whole genome shotgun (WGS) entry which is preliminary data.</text>
</comment>
<dbReference type="EMBL" id="JAQQAL010000022">
    <property type="protein sequence ID" value="MDC7227020.1"/>
    <property type="molecule type" value="Genomic_DNA"/>
</dbReference>
<evidence type="ECO:0000313" key="6">
    <source>
        <dbReference type="Proteomes" id="UP001221217"/>
    </source>
</evidence>
<dbReference type="GO" id="GO:0016020">
    <property type="term" value="C:membrane"/>
    <property type="evidence" value="ECO:0007669"/>
    <property type="project" value="TreeGrafter"/>
</dbReference>
<comment type="catalytic activity">
    <reaction evidence="3">
        <text>a long-chain fatty acid + ATP + CoA = a long-chain fatty acyl-CoA + AMP + diphosphate</text>
        <dbReference type="Rhea" id="RHEA:15421"/>
        <dbReference type="ChEBI" id="CHEBI:30616"/>
        <dbReference type="ChEBI" id="CHEBI:33019"/>
        <dbReference type="ChEBI" id="CHEBI:57287"/>
        <dbReference type="ChEBI" id="CHEBI:57560"/>
        <dbReference type="ChEBI" id="CHEBI:83139"/>
        <dbReference type="ChEBI" id="CHEBI:456215"/>
        <dbReference type="EC" id="6.2.1.3"/>
    </reaction>
    <physiologicalReaction direction="left-to-right" evidence="3">
        <dbReference type="Rhea" id="RHEA:15422"/>
    </physiologicalReaction>
</comment>
<dbReference type="InterPro" id="IPR020845">
    <property type="entry name" value="AMP-binding_CS"/>
</dbReference>
<evidence type="ECO:0000313" key="5">
    <source>
        <dbReference type="EMBL" id="MDC7227020.1"/>
    </source>
</evidence>
<dbReference type="Proteomes" id="UP001221217">
    <property type="component" value="Unassembled WGS sequence"/>
</dbReference>
<dbReference type="Gene3D" id="3.30.300.30">
    <property type="match status" value="1"/>
</dbReference>
<dbReference type="PROSITE" id="PS00455">
    <property type="entry name" value="AMP_BINDING"/>
    <property type="match status" value="1"/>
</dbReference>
<dbReference type="SUPFAM" id="SSF56801">
    <property type="entry name" value="Acetyl-CoA synthetase-like"/>
    <property type="match status" value="1"/>
</dbReference>
<evidence type="ECO:0000256" key="1">
    <source>
        <dbReference type="ARBA" id="ARBA00022741"/>
    </source>
</evidence>
<evidence type="ECO:0000256" key="2">
    <source>
        <dbReference type="ARBA" id="ARBA00022840"/>
    </source>
</evidence>
<dbReference type="InterPro" id="IPR042099">
    <property type="entry name" value="ANL_N_sf"/>
</dbReference>
<keyword evidence="2" id="KW-0067">ATP-binding</keyword>
<gene>
    <name evidence="5" type="ORF">PQJ61_09680</name>
</gene>
<dbReference type="AlphaFoldDB" id="A0AAJ1ICZ3"/>
<dbReference type="Gene3D" id="3.40.50.12780">
    <property type="entry name" value="N-terminal domain of ligase-like"/>
    <property type="match status" value="1"/>
</dbReference>
<dbReference type="GO" id="GO:0005524">
    <property type="term" value="F:ATP binding"/>
    <property type="evidence" value="ECO:0007669"/>
    <property type="project" value="UniProtKB-KW"/>
</dbReference>
<keyword evidence="1" id="KW-0547">Nucleotide-binding</keyword>
<sequence length="546" mass="61945">MNYSNIKTIPDFFYECTARYSKRDSLSFIDETPLTYKDVFNHATFLSKKLKQDGLKTGEKVAILSENSPSWVIAYFSISCAGGVMVPILPDFHQKEVLNILEHAEVSGIFISKKHLPKIKDVEDKYKVMILEELFQNVDFSSIEEESLKEREVLAQPEDLACIIYTSGTTGSSKGVMLSHRNIISNVLGSRHIPPLRHYDRALSVLPLAHTYEGTLGLYVPFLRGTTIFYLKRPPSTSVLLPALKKIRPGMMLTVPLLMEKIYAGIKTTKIQKSKLLSFMYKKDFTRFIANRLIGISLKKTFGGKLRFYGIGGAPLTEETEVFLRQAKFPYAIGYGLTETSPLLAGDNAKNTKFRSTGRFLSEVEHKLDLSKGKDGAGEILVRGPNIMMGYYKDPEKTKDVLSKDGWFRTGDLGAVKNGYLTIKGRIKNMILGANGENIYPENIENLINKETFVEECLVFHDEETKTLVAKIHLNYDNFSEHIKNLPKSAGVFQEDISNYLSEIKERINNELGRFSKVNEVMEQKEPFIKTPTLKIKRFLHSKRKE</sequence>
<accession>A0AAJ1ICZ3</accession>
<evidence type="ECO:0000259" key="4">
    <source>
        <dbReference type="Pfam" id="PF00501"/>
    </source>
</evidence>
<dbReference type="InterPro" id="IPR000873">
    <property type="entry name" value="AMP-dep_synth/lig_dom"/>
</dbReference>
<dbReference type="PANTHER" id="PTHR43272">
    <property type="entry name" value="LONG-CHAIN-FATTY-ACID--COA LIGASE"/>
    <property type="match status" value="1"/>
</dbReference>
<dbReference type="InterPro" id="IPR045851">
    <property type="entry name" value="AMP-bd_C_sf"/>
</dbReference>
<dbReference type="PANTHER" id="PTHR43272:SF33">
    <property type="entry name" value="AMP-BINDING DOMAIN-CONTAINING PROTEIN-RELATED"/>
    <property type="match status" value="1"/>
</dbReference>
<feature type="domain" description="AMP-dependent synthetase/ligase" evidence="4">
    <location>
        <begin position="18"/>
        <end position="392"/>
    </location>
</feature>
<organism evidence="5 6">
    <name type="scientific">Candidatus Thalassospirochaeta sargassi</name>
    <dbReference type="NCBI Taxonomy" id="3119039"/>
    <lineage>
        <taxon>Bacteria</taxon>
        <taxon>Pseudomonadati</taxon>
        <taxon>Spirochaetota</taxon>
        <taxon>Spirochaetia</taxon>
        <taxon>Spirochaetales</taxon>
        <taxon>Spirochaetaceae</taxon>
        <taxon>Candidatus Thalassospirochaeta</taxon>
    </lineage>
</organism>
<protein>
    <submittedName>
        <fullName evidence="5">AMP-binding protein</fullName>
    </submittedName>
</protein>
<proteinExistence type="predicted"/>